<keyword evidence="1" id="KW-0808">Transferase</keyword>
<accession>X0S8D6</accession>
<keyword evidence="2" id="KW-0547">Nucleotide-binding</keyword>
<evidence type="ECO:0000256" key="1">
    <source>
        <dbReference type="ARBA" id="ARBA00022679"/>
    </source>
</evidence>
<evidence type="ECO:0000256" key="4">
    <source>
        <dbReference type="ARBA" id="ARBA00022840"/>
    </source>
</evidence>
<feature type="non-terminal residue" evidence="6">
    <location>
        <position position="302"/>
    </location>
</feature>
<gene>
    <name evidence="6" type="ORF">S01H1_18060</name>
</gene>
<name>X0S8D6_9ZZZZ</name>
<dbReference type="EMBL" id="BARS01009625">
    <property type="protein sequence ID" value="GAF77303.1"/>
    <property type="molecule type" value="Genomic_DNA"/>
</dbReference>
<reference evidence="6" key="1">
    <citation type="journal article" date="2014" name="Front. Microbiol.">
        <title>High frequency of phylogenetically diverse reductive dehalogenase-homologous genes in deep subseafloor sedimentary metagenomes.</title>
        <authorList>
            <person name="Kawai M."/>
            <person name="Futagami T."/>
            <person name="Toyoda A."/>
            <person name="Takaki Y."/>
            <person name="Nishi S."/>
            <person name="Hori S."/>
            <person name="Arai W."/>
            <person name="Tsubouchi T."/>
            <person name="Morono Y."/>
            <person name="Uchiyama I."/>
            <person name="Ito T."/>
            <person name="Fujiyama A."/>
            <person name="Inagaki F."/>
            <person name="Takami H."/>
        </authorList>
    </citation>
    <scope>NUCLEOTIDE SEQUENCE</scope>
    <source>
        <strain evidence="6">Expedition CK06-06</strain>
    </source>
</reference>
<feature type="domain" description="Protein kinase" evidence="5">
    <location>
        <begin position="5"/>
        <end position="274"/>
    </location>
</feature>
<protein>
    <recommendedName>
        <fullName evidence="5">Protein kinase domain-containing protein</fullName>
    </recommendedName>
</protein>
<comment type="caution">
    <text evidence="6">The sequence shown here is derived from an EMBL/GenBank/DDBJ whole genome shotgun (WGS) entry which is preliminary data.</text>
</comment>
<dbReference type="InterPro" id="IPR011009">
    <property type="entry name" value="Kinase-like_dom_sf"/>
</dbReference>
<dbReference type="Gene3D" id="3.30.200.20">
    <property type="entry name" value="Phosphorylase Kinase, domain 1"/>
    <property type="match status" value="1"/>
</dbReference>
<dbReference type="PANTHER" id="PTHR43289">
    <property type="entry name" value="MITOGEN-ACTIVATED PROTEIN KINASE KINASE KINASE 20-RELATED"/>
    <property type="match status" value="1"/>
</dbReference>
<dbReference type="SUPFAM" id="SSF56112">
    <property type="entry name" value="Protein kinase-like (PK-like)"/>
    <property type="match status" value="1"/>
</dbReference>
<dbReference type="Gene3D" id="1.10.510.10">
    <property type="entry name" value="Transferase(Phosphotransferase) domain 1"/>
    <property type="match status" value="1"/>
</dbReference>
<dbReference type="SMART" id="SM00220">
    <property type="entry name" value="S_TKc"/>
    <property type="match status" value="1"/>
</dbReference>
<dbReference type="GO" id="GO:0004674">
    <property type="term" value="F:protein serine/threonine kinase activity"/>
    <property type="evidence" value="ECO:0007669"/>
    <property type="project" value="TreeGrafter"/>
</dbReference>
<proteinExistence type="predicted"/>
<evidence type="ECO:0000256" key="2">
    <source>
        <dbReference type="ARBA" id="ARBA00022741"/>
    </source>
</evidence>
<evidence type="ECO:0000259" key="5">
    <source>
        <dbReference type="PROSITE" id="PS50011"/>
    </source>
</evidence>
<keyword evidence="4" id="KW-0067">ATP-binding</keyword>
<dbReference type="InterPro" id="IPR008271">
    <property type="entry name" value="Ser/Thr_kinase_AS"/>
</dbReference>
<dbReference type="CDD" id="cd14014">
    <property type="entry name" value="STKc_PknB_like"/>
    <property type="match status" value="1"/>
</dbReference>
<dbReference type="PANTHER" id="PTHR43289:SF6">
    <property type="entry name" value="SERINE_THREONINE-PROTEIN KINASE NEKL-3"/>
    <property type="match status" value="1"/>
</dbReference>
<evidence type="ECO:0000256" key="3">
    <source>
        <dbReference type="ARBA" id="ARBA00022777"/>
    </source>
</evidence>
<dbReference type="AlphaFoldDB" id="X0S8D6"/>
<dbReference type="PROSITE" id="PS50011">
    <property type="entry name" value="PROTEIN_KINASE_DOM"/>
    <property type="match status" value="1"/>
</dbReference>
<dbReference type="InterPro" id="IPR000719">
    <property type="entry name" value="Prot_kinase_dom"/>
</dbReference>
<dbReference type="Pfam" id="PF00069">
    <property type="entry name" value="Pkinase"/>
    <property type="match status" value="1"/>
</dbReference>
<dbReference type="PROSITE" id="PS00108">
    <property type="entry name" value="PROTEIN_KINASE_ST"/>
    <property type="match status" value="1"/>
</dbReference>
<keyword evidence="3" id="KW-0418">Kinase</keyword>
<evidence type="ECO:0000313" key="6">
    <source>
        <dbReference type="EMBL" id="GAF77303.1"/>
    </source>
</evidence>
<dbReference type="GO" id="GO:0005524">
    <property type="term" value="F:ATP binding"/>
    <property type="evidence" value="ECO:0007669"/>
    <property type="project" value="UniProtKB-KW"/>
</dbReference>
<organism evidence="6">
    <name type="scientific">marine sediment metagenome</name>
    <dbReference type="NCBI Taxonomy" id="412755"/>
    <lineage>
        <taxon>unclassified sequences</taxon>
        <taxon>metagenomes</taxon>
        <taxon>ecological metagenomes</taxon>
    </lineage>
</organism>
<sequence length="302" mass="34121">MIEGYEIVEEMPRGGQAAVYKAIHTATKTNVAIKVLLPTLLASARARYYFEREAELIASLDHPNIVSIRDSGIIHHQYYFVMQYIEGQPLERYVRSEKLSFRETVVLFSKICTAITYAHQQGVIHRDLKFANILVDKRGEPHVLDFGLAKAVGLSEEAPDNAVATMTGQLAGTLSTMSPEQAAGRPDLIDVRTDVYSLGVMLYHMLTGQYPYEVTGSTLQVLQNIQKADPIRPRQIIRKFDSDVEAILLTALDKEPAKRYQSTAELKSDIEHWLDGRPIRVKSISTMYLLRKIIARHRYTST</sequence>